<accession>A0A6A3CUH9</accession>
<dbReference type="PROSITE" id="PS00375">
    <property type="entry name" value="UDPGT"/>
    <property type="match status" value="1"/>
</dbReference>
<dbReference type="CDD" id="cd03784">
    <property type="entry name" value="GT1_Gtf-like"/>
    <property type="match status" value="1"/>
</dbReference>
<name>A0A6A3CUH9_HIBSY</name>
<proteinExistence type="inferred from homology"/>
<reference evidence="6" key="1">
    <citation type="submission" date="2019-09" db="EMBL/GenBank/DDBJ databases">
        <title>Draft genome information of white flower Hibiscus syriacus.</title>
        <authorList>
            <person name="Kim Y.-M."/>
        </authorList>
    </citation>
    <scope>NUCLEOTIDE SEQUENCE [LARGE SCALE GENOMIC DNA]</scope>
    <source>
        <strain evidence="6">YM2019G1</strain>
    </source>
</reference>
<dbReference type="PANTHER" id="PTHR48049:SF65">
    <property type="entry name" value="ANTHOCYANIDIN 3-O-GLUCOSYLTRANSFERASE"/>
    <property type="match status" value="1"/>
</dbReference>
<dbReference type="Gene3D" id="3.40.50.2000">
    <property type="entry name" value="Glycogen Phosphorylase B"/>
    <property type="match status" value="2"/>
</dbReference>
<dbReference type="AlphaFoldDB" id="A0A6A3CUH9"/>
<evidence type="ECO:0000256" key="2">
    <source>
        <dbReference type="ARBA" id="ARBA00022676"/>
    </source>
</evidence>
<keyword evidence="2 4" id="KW-0328">Glycosyltransferase</keyword>
<dbReference type="OrthoDB" id="5835829at2759"/>
<dbReference type="InterPro" id="IPR035595">
    <property type="entry name" value="UDP_glycos_trans_CS"/>
</dbReference>
<sequence length="458" mass="50304">MEEVYKNASKHIAVMAFPFGTHAAPLLNLIRWLSDACPDAVFSFLSTQQSNGSTFPMKLEKVKPFNVRDGLPEGYVFRGNPHEPVEYFLQAVPGNFTEVLDEVVAEIGKQVDCLITDAFYSFGADIADELNVPWMAFWTAGPRALFVHVETDLIRQHVGNNGPQDKALDFLSDFSGIRVADLPAGITSGDFNDAIPALLHKTRLALPRAAAIAANSYEDLDNTIFNMLKLRFKMYLNVGPFNLVSTVSSVTVDDSHSCLDWLSKCEHASVVYISFGSVITPPPHELQALCEALEESEFPFLWSYRGSPEKQLPPGFLERTSSKGKIVPWAPQQKILEHPSVGAFVSHGGWNSILESIVGGVPMILRPFFGDQGLNTRTVETVWGFGLGLEGGTLTKEGVMKALKTTLCSEQGKKMKEKIGVQKELAYNAVKPNGSSVENFKTLVEVLSNKPTLGYVKS</sequence>
<dbReference type="SUPFAM" id="SSF53756">
    <property type="entry name" value="UDP-Glycosyltransferase/glycogen phosphorylase"/>
    <property type="match status" value="1"/>
</dbReference>
<evidence type="ECO:0000313" key="6">
    <source>
        <dbReference type="EMBL" id="KAE8730801.1"/>
    </source>
</evidence>
<dbReference type="InterPro" id="IPR002213">
    <property type="entry name" value="UDP_glucos_trans"/>
</dbReference>
<comment type="similarity">
    <text evidence="1 4">Belongs to the UDP-glycosyltransferase family.</text>
</comment>
<dbReference type="Pfam" id="PF00201">
    <property type="entry name" value="UDPGT"/>
    <property type="match status" value="1"/>
</dbReference>
<evidence type="ECO:0000256" key="4">
    <source>
        <dbReference type="RuleBase" id="RU003718"/>
    </source>
</evidence>
<keyword evidence="3 4" id="KW-0808">Transferase</keyword>
<dbReference type="EC" id="2.4.1.-" evidence="5"/>
<dbReference type="InterPro" id="IPR050481">
    <property type="entry name" value="UDP-glycosyltransf_plant"/>
</dbReference>
<gene>
    <name evidence="6" type="ORF">F3Y22_tig00002880pilonHSYRG00120</name>
</gene>
<organism evidence="6 7">
    <name type="scientific">Hibiscus syriacus</name>
    <name type="common">Rose of Sharon</name>
    <dbReference type="NCBI Taxonomy" id="106335"/>
    <lineage>
        <taxon>Eukaryota</taxon>
        <taxon>Viridiplantae</taxon>
        <taxon>Streptophyta</taxon>
        <taxon>Embryophyta</taxon>
        <taxon>Tracheophyta</taxon>
        <taxon>Spermatophyta</taxon>
        <taxon>Magnoliopsida</taxon>
        <taxon>eudicotyledons</taxon>
        <taxon>Gunneridae</taxon>
        <taxon>Pentapetalae</taxon>
        <taxon>rosids</taxon>
        <taxon>malvids</taxon>
        <taxon>Malvales</taxon>
        <taxon>Malvaceae</taxon>
        <taxon>Malvoideae</taxon>
        <taxon>Hibiscus</taxon>
    </lineage>
</organism>
<dbReference type="PANTHER" id="PTHR48049">
    <property type="entry name" value="GLYCOSYLTRANSFERASE"/>
    <property type="match status" value="1"/>
</dbReference>
<evidence type="ECO:0000313" key="7">
    <source>
        <dbReference type="Proteomes" id="UP000436088"/>
    </source>
</evidence>
<dbReference type="FunFam" id="3.40.50.2000:FF:000091">
    <property type="entry name" value="Glycosyltransferase"/>
    <property type="match status" value="1"/>
</dbReference>
<protein>
    <recommendedName>
        <fullName evidence="5">Glycosyltransferase</fullName>
        <ecNumber evidence="5">2.4.1.-</ecNumber>
    </recommendedName>
</protein>
<dbReference type="EMBL" id="VEPZ02000201">
    <property type="protein sequence ID" value="KAE8730801.1"/>
    <property type="molecule type" value="Genomic_DNA"/>
</dbReference>
<dbReference type="Proteomes" id="UP000436088">
    <property type="component" value="Unassembled WGS sequence"/>
</dbReference>
<comment type="caution">
    <text evidence="6">The sequence shown here is derived from an EMBL/GenBank/DDBJ whole genome shotgun (WGS) entry which is preliminary data.</text>
</comment>
<keyword evidence="7" id="KW-1185">Reference proteome</keyword>
<evidence type="ECO:0000256" key="3">
    <source>
        <dbReference type="ARBA" id="ARBA00022679"/>
    </source>
</evidence>
<evidence type="ECO:0000256" key="1">
    <source>
        <dbReference type="ARBA" id="ARBA00009995"/>
    </source>
</evidence>
<evidence type="ECO:0000256" key="5">
    <source>
        <dbReference type="RuleBase" id="RU362057"/>
    </source>
</evidence>
<dbReference type="GO" id="GO:0035251">
    <property type="term" value="F:UDP-glucosyltransferase activity"/>
    <property type="evidence" value="ECO:0007669"/>
    <property type="project" value="InterPro"/>
</dbReference>